<dbReference type="PRINTS" id="PR00081">
    <property type="entry name" value="GDHRDH"/>
</dbReference>
<dbReference type="Proteomes" id="UP001408356">
    <property type="component" value="Unassembled WGS sequence"/>
</dbReference>
<organism evidence="3 4">
    <name type="scientific">Seiridium unicorne</name>
    <dbReference type="NCBI Taxonomy" id="138068"/>
    <lineage>
        <taxon>Eukaryota</taxon>
        <taxon>Fungi</taxon>
        <taxon>Dikarya</taxon>
        <taxon>Ascomycota</taxon>
        <taxon>Pezizomycotina</taxon>
        <taxon>Sordariomycetes</taxon>
        <taxon>Xylariomycetidae</taxon>
        <taxon>Amphisphaeriales</taxon>
        <taxon>Sporocadaceae</taxon>
        <taxon>Seiridium</taxon>
    </lineage>
</organism>
<keyword evidence="2" id="KW-0560">Oxidoreductase</keyword>
<dbReference type="Pfam" id="PF00106">
    <property type="entry name" value="adh_short"/>
    <property type="match status" value="1"/>
</dbReference>
<dbReference type="InterPro" id="IPR002347">
    <property type="entry name" value="SDR_fam"/>
</dbReference>
<dbReference type="PANTHER" id="PTHR24320:SF283">
    <property type="entry name" value="RETINOL DEHYDROGENASE 11"/>
    <property type="match status" value="1"/>
</dbReference>
<proteinExistence type="inferred from homology"/>
<keyword evidence="4" id="KW-1185">Reference proteome</keyword>
<evidence type="ECO:0000256" key="1">
    <source>
        <dbReference type="ARBA" id="ARBA00006484"/>
    </source>
</evidence>
<reference evidence="3 4" key="1">
    <citation type="journal article" date="2024" name="J. Plant Pathol.">
        <title>Sequence and assembly of the genome of Seiridium unicorne, isolate CBS 538.82, causal agent of cypress canker disease.</title>
        <authorList>
            <person name="Scali E."/>
            <person name="Rocca G.D."/>
            <person name="Danti R."/>
            <person name="Garbelotto M."/>
            <person name="Barberini S."/>
            <person name="Baroncelli R."/>
            <person name="Emiliani G."/>
        </authorList>
    </citation>
    <scope>NUCLEOTIDE SEQUENCE [LARGE SCALE GENOMIC DNA]</scope>
    <source>
        <strain evidence="3 4">BM-138-508</strain>
    </source>
</reference>
<dbReference type="Gene3D" id="3.40.50.720">
    <property type="entry name" value="NAD(P)-binding Rossmann-like Domain"/>
    <property type="match status" value="1"/>
</dbReference>
<sequence>MPSKKAFNVKTTSEEVVAAFGEQVKGKTFVLTDAAKAGIGGHAAVTLALREPAHIIIASRTEENVKPILEEIAFIDSSVKTTFVQLDLTDRDSVRHAADKISAIAPKVDVLISNAGIMAIQEYTTDKHGVELQLSANYIGHFLLTNLLVPNPAAAGQGSRVVNVVSNGYRVSPFRFDDWNFSGGKTYDPCSGYGQAKTAEILFAWALTKRLKSRGVTATALHPGAIWETGLGAHLDISSAFNSLGEVTKRNTAREWSWETPEAQRKTMTQGAATTLVAALDPEIPVKAPAYLANGHIHEALDYATDPEKADKLWSITEEILGQKFEH</sequence>
<evidence type="ECO:0000313" key="4">
    <source>
        <dbReference type="Proteomes" id="UP001408356"/>
    </source>
</evidence>
<evidence type="ECO:0000313" key="3">
    <source>
        <dbReference type="EMBL" id="KAK9420697.1"/>
    </source>
</evidence>
<dbReference type="InterPro" id="IPR036291">
    <property type="entry name" value="NAD(P)-bd_dom_sf"/>
</dbReference>
<dbReference type="EMBL" id="JARVKF010000223">
    <property type="protein sequence ID" value="KAK9420697.1"/>
    <property type="molecule type" value="Genomic_DNA"/>
</dbReference>
<comment type="caution">
    <text evidence="3">The sequence shown here is derived from an EMBL/GenBank/DDBJ whole genome shotgun (WGS) entry which is preliminary data.</text>
</comment>
<dbReference type="SUPFAM" id="SSF51735">
    <property type="entry name" value="NAD(P)-binding Rossmann-fold domains"/>
    <property type="match status" value="1"/>
</dbReference>
<gene>
    <name evidence="3" type="ORF">SUNI508_00788</name>
</gene>
<name>A0ABR2V191_9PEZI</name>
<dbReference type="PANTHER" id="PTHR24320">
    <property type="entry name" value="RETINOL DEHYDROGENASE"/>
    <property type="match status" value="1"/>
</dbReference>
<comment type="similarity">
    <text evidence="1">Belongs to the short-chain dehydrogenases/reductases (SDR) family.</text>
</comment>
<evidence type="ECO:0000256" key="2">
    <source>
        <dbReference type="ARBA" id="ARBA00023002"/>
    </source>
</evidence>
<protein>
    <submittedName>
        <fullName evidence="3">Oxidoreductase</fullName>
    </submittedName>
</protein>
<accession>A0ABR2V191</accession>